<feature type="signal peptide" evidence="2">
    <location>
        <begin position="1"/>
        <end position="29"/>
    </location>
</feature>
<feature type="region of interest" description="Disordered" evidence="1">
    <location>
        <begin position="222"/>
        <end position="260"/>
    </location>
</feature>
<evidence type="ECO:0000313" key="3">
    <source>
        <dbReference type="EMBL" id="OLR93461.1"/>
    </source>
</evidence>
<name>A0A1Q9LN73_9PSEU</name>
<dbReference type="AlphaFoldDB" id="A0A1Q9LN73"/>
<proteinExistence type="predicted"/>
<gene>
    <name evidence="3" type="ORF">BJP25_14220</name>
</gene>
<dbReference type="Proteomes" id="UP000186040">
    <property type="component" value="Unassembled WGS sequence"/>
</dbReference>
<sequence length="260" mass="25169">MRLDMRTRGTAVLSAVVVGVVGAAAPASAEPDAGSAFGASARVSLLPGVLGEQGLTVDTGRLAPSSTAGPTEASVVDVPLAGLVRAKAVTSSSVASRAGVHSTAAIVDASLPVLAALAGGTPTVRTLASECTATPAGVTGSATVVDLDLAGLGRLPLDGSPNQRLGIPGVLELVVNEQVTAADGTLTVNALHLRLLGGPAAQLGSGDVILASSTCGRVTSVAQTTTPAAPTTTTAPRPAGDRQVAQVPVGAPETGSAGLR</sequence>
<feature type="chain" id="PRO_5013317152" description="Cholesterol esterase" evidence="2">
    <location>
        <begin position="30"/>
        <end position="260"/>
    </location>
</feature>
<feature type="compositionally biased region" description="Low complexity" evidence="1">
    <location>
        <begin position="224"/>
        <end position="238"/>
    </location>
</feature>
<keyword evidence="4" id="KW-1185">Reference proteome</keyword>
<evidence type="ECO:0000256" key="2">
    <source>
        <dbReference type="SAM" id="SignalP"/>
    </source>
</evidence>
<evidence type="ECO:0008006" key="5">
    <source>
        <dbReference type="Google" id="ProtNLM"/>
    </source>
</evidence>
<keyword evidence="2" id="KW-0732">Signal</keyword>
<accession>A0A1Q9LN73</accession>
<reference evidence="3 4" key="1">
    <citation type="submission" date="2016-10" db="EMBL/GenBank/DDBJ databases">
        <title>The Draft Genome Sequence of Actinokineospora bangkokensis 44EHWT reveals the biosynthetic pathway of antifungal compounds Thailandins with unusual extender unit butylmalonyl-CoA.</title>
        <authorList>
            <person name="Greule A."/>
            <person name="Intra B."/>
            <person name="Flemming S."/>
            <person name="Rommel M.G."/>
            <person name="Panbangred W."/>
            <person name="Bechthold A."/>
        </authorList>
    </citation>
    <scope>NUCLEOTIDE SEQUENCE [LARGE SCALE GENOMIC DNA]</scope>
    <source>
        <strain evidence="3 4">44EHW</strain>
    </source>
</reference>
<evidence type="ECO:0000313" key="4">
    <source>
        <dbReference type="Proteomes" id="UP000186040"/>
    </source>
</evidence>
<comment type="caution">
    <text evidence="3">The sequence shown here is derived from an EMBL/GenBank/DDBJ whole genome shotgun (WGS) entry which is preliminary data.</text>
</comment>
<organism evidence="3 4">
    <name type="scientific">Actinokineospora bangkokensis</name>
    <dbReference type="NCBI Taxonomy" id="1193682"/>
    <lineage>
        <taxon>Bacteria</taxon>
        <taxon>Bacillati</taxon>
        <taxon>Actinomycetota</taxon>
        <taxon>Actinomycetes</taxon>
        <taxon>Pseudonocardiales</taxon>
        <taxon>Pseudonocardiaceae</taxon>
        <taxon>Actinokineospora</taxon>
    </lineage>
</organism>
<dbReference type="EMBL" id="MKQR01000009">
    <property type="protein sequence ID" value="OLR93461.1"/>
    <property type="molecule type" value="Genomic_DNA"/>
</dbReference>
<dbReference type="NCBIfam" id="NF040603">
    <property type="entry name" value="choice_anch_P"/>
    <property type="match status" value="1"/>
</dbReference>
<protein>
    <recommendedName>
        <fullName evidence="5">Cholesterol esterase</fullName>
    </recommendedName>
</protein>
<evidence type="ECO:0000256" key="1">
    <source>
        <dbReference type="SAM" id="MobiDB-lite"/>
    </source>
</evidence>